<organism evidence="2 3">
    <name type="scientific">Novosphingobium mangrovi</name>
    <name type="common">ex Huang et al. 2023</name>
    <dbReference type="NCBI Taxonomy" id="2976432"/>
    <lineage>
        <taxon>Bacteria</taxon>
        <taxon>Pseudomonadati</taxon>
        <taxon>Pseudomonadota</taxon>
        <taxon>Alphaproteobacteria</taxon>
        <taxon>Sphingomonadales</taxon>
        <taxon>Sphingomonadaceae</taxon>
        <taxon>Novosphingobium</taxon>
    </lineage>
</organism>
<name>A0ABT2I783_9SPHN</name>
<keyword evidence="2" id="KW-0378">Hydrolase</keyword>
<dbReference type="Proteomes" id="UP001165583">
    <property type="component" value="Unassembled WGS sequence"/>
</dbReference>
<dbReference type="RefSeq" id="WP_260046776.1">
    <property type="nucleotide sequence ID" value="NZ_JANZXA010000009.1"/>
</dbReference>
<feature type="transmembrane region" description="Helical" evidence="1">
    <location>
        <begin position="134"/>
        <end position="155"/>
    </location>
</feature>
<comment type="caution">
    <text evidence="2">The sequence shown here is derived from an EMBL/GenBank/DDBJ whole genome shotgun (WGS) entry which is preliminary data.</text>
</comment>
<keyword evidence="1" id="KW-0472">Membrane</keyword>
<evidence type="ECO:0000313" key="2">
    <source>
        <dbReference type="EMBL" id="MCT2400681.1"/>
    </source>
</evidence>
<dbReference type="EMBL" id="JANZXA010000009">
    <property type="protein sequence ID" value="MCT2400681.1"/>
    <property type="molecule type" value="Genomic_DNA"/>
</dbReference>
<feature type="transmembrane region" description="Helical" evidence="1">
    <location>
        <begin position="167"/>
        <end position="193"/>
    </location>
</feature>
<accession>A0ABT2I783</accession>
<dbReference type="InterPro" id="IPR053170">
    <property type="entry name" value="Transcription_regulator"/>
</dbReference>
<keyword evidence="1" id="KW-0812">Transmembrane</keyword>
<dbReference type="Pfam" id="PF04307">
    <property type="entry name" value="YdjM"/>
    <property type="match status" value="1"/>
</dbReference>
<keyword evidence="1" id="KW-1133">Transmembrane helix</keyword>
<protein>
    <submittedName>
        <fullName evidence="2">Metal-dependent hydrolase</fullName>
    </submittedName>
</protein>
<reference evidence="2" key="1">
    <citation type="submission" date="2022-09" db="EMBL/GenBank/DDBJ databases">
        <title>Novosphingobium sp. Nov., a polycyclic aromatic hydrocarbon-degrading bacterium isolated form mangrove sediments in HongKong.</title>
        <authorList>
            <person name="Hu Z."/>
        </authorList>
    </citation>
    <scope>NUCLEOTIDE SEQUENCE</scope>
    <source>
        <strain evidence="2">HK4-1</strain>
    </source>
</reference>
<dbReference type="PANTHER" id="PTHR40031">
    <property type="entry name" value="HYPOTHETICAL MEMBRANE SPANNING PROTEIN"/>
    <property type="match status" value="1"/>
</dbReference>
<feature type="transmembrane region" description="Helical" evidence="1">
    <location>
        <begin position="56"/>
        <end position="77"/>
    </location>
</feature>
<evidence type="ECO:0000313" key="3">
    <source>
        <dbReference type="Proteomes" id="UP001165583"/>
    </source>
</evidence>
<dbReference type="PANTHER" id="PTHR40031:SF1">
    <property type="entry name" value="MEMBRANE-BOUND METAL-DEPENDENT HYDROLASE"/>
    <property type="match status" value="1"/>
</dbReference>
<gene>
    <name evidence="2" type="ORF">NZK81_14075</name>
</gene>
<proteinExistence type="predicted"/>
<keyword evidence="3" id="KW-1185">Reference proteome</keyword>
<feature type="transmembrane region" description="Helical" evidence="1">
    <location>
        <begin position="97"/>
        <end position="114"/>
    </location>
</feature>
<evidence type="ECO:0000256" key="1">
    <source>
        <dbReference type="SAM" id="Phobius"/>
    </source>
</evidence>
<dbReference type="InterPro" id="IPR007404">
    <property type="entry name" value="YdjM-like"/>
</dbReference>
<dbReference type="GO" id="GO:0016787">
    <property type="term" value="F:hydrolase activity"/>
    <property type="evidence" value="ECO:0007669"/>
    <property type="project" value="UniProtKB-KW"/>
</dbReference>
<sequence>MDNLTHSLVGWALAETGLKRRTRKGLAACVLAANMPDIDVFFGWAPWAPLAMHRGFTHGLIGGVLVMPPLLAGLLWLLDRWQVRRGVEFRSGLAMHFGWLLALCYLGALTHPLLDLQNVYAIQLLSPMSERWFHADGLFIVSPWLLAMLAAGIPLSRRRANRGMAHAGWPALAALAGVVAFISLNVGISAFAWNAPRMGAPYAKPDRVFAAPGPLRFWRRDIVWRQDGRIVHGRYDPLRSLTALVDFGPPVPDNMADPLVRRAAHANADVEKFLAWSQMPLARIARGRCSVTVTFGDARFGGPAMSRGFTRTVEMPSDVAGCPG</sequence>